<dbReference type="AlphaFoldDB" id="A0A9D5D054"/>
<gene>
    <name evidence="2" type="ORF">J5N97_010432</name>
</gene>
<proteinExistence type="predicted"/>
<comment type="caution">
    <text evidence="2">The sequence shown here is derived from an EMBL/GenBank/DDBJ whole genome shotgun (WGS) entry which is preliminary data.</text>
</comment>
<dbReference type="Proteomes" id="UP001085076">
    <property type="component" value="Miscellaneous, Linkage group lg02"/>
</dbReference>
<sequence length="153" mass="17088">MPSNGGLLPKLRARRRSKKPITTAAETAPPSSPIYMRNTISSISNLLRYSPWSSAQSQLHLLPIRWDSFTINQVPQDASSNGEVLAFSLTGHQAPVFQARSLHLHHHARHLRRGRSHPVHAPRFPGHGGEGNRRRCRHLHVSDALDGESRGLR</sequence>
<evidence type="ECO:0000256" key="1">
    <source>
        <dbReference type="SAM" id="MobiDB-lite"/>
    </source>
</evidence>
<dbReference type="EMBL" id="JAGGNH010000002">
    <property type="protein sequence ID" value="KAJ0982177.1"/>
    <property type="molecule type" value="Genomic_DNA"/>
</dbReference>
<keyword evidence="3" id="KW-1185">Reference proteome</keyword>
<feature type="region of interest" description="Disordered" evidence="1">
    <location>
        <begin position="110"/>
        <end position="134"/>
    </location>
</feature>
<feature type="compositionally biased region" description="Basic residues" evidence="1">
    <location>
        <begin position="110"/>
        <end position="120"/>
    </location>
</feature>
<evidence type="ECO:0000313" key="3">
    <source>
        <dbReference type="Proteomes" id="UP001085076"/>
    </source>
</evidence>
<protein>
    <submittedName>
        <fullName evidence="2">Uncharacterized protein</fullName>
    </submittedName>
</protein>
<reference evidence="2" key="1">
    <citation type="submission" date="2021-03" db="EMBL/GenBank/DDBJ databases">
        <authorList>
            <person name="Li Z."/>
            <person name="Yang C."/>
        </authorList>
    </citation>
    <scope>NUCLEOTIDE SEQUENCE</scope>
    <source>
        <strain evidence="2">Dzin_1.0</strain>
        <tissue evidence="2">Leaf</tissue>
    </source>
</reference>
<feature type="region of interest" description="Disordered" evidence="1">
    <location>
        <begin position="1"/>
        <end position="30"/>
    </location>
</feature>
<reference evidence="2" key="2">
    <citation type="journal article" date="2022" name="Hortic Res">
        <title>The genome of Dioscorea zingiberensis sheds light on the biosynthesis, origin and evolution of the medicinally important diosgenin saponins.</title>
        <authorList>
            <person name="Li Y."/>
            <person name="Tan C."/>
            <person name="Li Z."/>
            <person name="Guo J."/>
            <person name="Li S."/>
            <person name="Chen X."/>
            <person name="Wang C."/>
            <person name="Dai X."/>
            <person name="Yang H."/>
            <person name="Song W."/>
            <person name="Hou L."/>
            <person name="Xu J."/>
            <person name="Tong Z."/>
            <person name="Xu A."/>
            <person name="Yuan X."/>
            <person name="Wang W."/>
            <person name="Yang Q."/>
            <person name="Chen L."/>
            <person name="Sun Z."/>
            <person name="Wang K."/>
            <person name="Pan B."/>
            <person name="Chen J."/>
            <person name="Bao Y."/>
            <person name="Liu F."/>
            <person name="Qi X."/>
            <person name="Gang D.R."/>
            <person name="Wen J."/>
            <person name="Li J."/>
        </authorList>
    </citation>
    <scope>NUCLEOTIDE SEQUENCE</scope>
    <source>
        <strain evidence="2">Dzin_1.0</strain>
    </source>
</reference>
<organism evidence="2 3">
    <name type="scientific">Dioscorea zingiberensis</name>
    <dbReference type="NCBI Taxonomy" id="325984"/>
    <lineage>
        <taxon>Eukaryota</taxon>
        <taxon>Viridiplantae</taxon>
        <taxon>Streptophyta</taxon>
        <taxon>Embryophyta</taxon>
        <taxon>Tracheophyta</taxon>
        <taxon>Spermatophyta</taxon>
        <taxon>Magnoliopsida</taxon>
        <taxon>Liliopsida</taxon>
        <taxon>Dioscoreales</taxon>
        <taxon>Dioscoreaceae</taxon>
        <taxon>Dioscorea</taxon>
    </lineage>
</organism>
<accession>A0A9D5D054</accession>
<name>A0A9D5D054_9LILI</name>
<evidence type="ECO:0000313" key="2">
    <source>
        <dbReference type="EMBL" id="KAJ0982177.1"/>
    </source>
</evidence>